<evidence type="ECO:0000313" key="1">
    <source>
        <dbReference type="EMBL" id="PQA89163.1"/>
    </source>
</evidence>
<evidence type="ECO:0000313" key="2">
    <source>
        <dbReference type="Proteomes" id="UP000239504"/>
    </source>
</evidence>
<accession>A0A2S7K9K6</accession>
<dbReference type="RefSeq" id="WP_104828801.1">
    <property type="nucleotide sequence ID" value="NZ_PJCH01000003.1"/>
</dbReference>
<organism evidence="1 2">
    <name type="scientific">Hyphococcus luteus</name>
    <dbReference type="NCBI Taxonomy" id="2058213"/>
    <lineage>
        <taxon>Bacteria</taxon>
        <taxon>Pseudomonadati</taxon>
        <taxon>Pseudomonadota</taxon>
        <taxon>Alphaproteobacteria</taxon>
        <taxon>Parvularculales</taxon>
        <taxon>Parvularculaceae</taxon>
        <taxon>Hyphococcus</taxon>
    </lineage>
</organism>
<keyword evidence="2" id="KW-1185">Reference proteome</keyword>
<protein>
    <submittedName>
        <fullName evidence="1">Uncharacterized protein</fullName>
    </submittedName>
</protein>
<dbReference type="AlphaFoldDB" id="A0A2S7K9K6"/>
<proteinExistence type="predicted"/>
<name>A0A2S7K9K6_9PROT</name>
<comment type="caution">
    <text evidence="1">The sequence shown here is derived from an EMBL/GenBank/DDBJ whole genome shotgun (WGS) entry which is preliminary data.</text>
</comment>
<reference evidence="1 2" key="1">
    <citation type="submission" date="2017-12" db="EMBL/GenBank/DDBJ databases">
        <authorList>
            <person name="Hurst M.R.H."/>
        </authorList>
    </citation>
    <scope>NUCLEOTIDE SEQUENCE [LARGE SCALE GENOMIC DNA]</scope>
    <source>
        <strain evidence="1 2">SY-3-19</strain>
    </source>
</reference>
<sequence>MTKRPYQFELVDDKGIQVKRVSLRCTNLDAYDRAVRLLNETPEAAAAFGFEEKGHAVHAAYRG</sequence>
<dbReference type="Proteomes" id="UP000239504">
    <property type="component" value="Unassembled WGS sequence"/>
</dbReference>
<dbReference type="EMBL" id="PJCH01000003">
    <property type="protein sequence ID" value="PQA89163.1"/>
    <property type="molecule type" value="Genomic_DNA"/>
</dbReference>
<gene>
    <name evidence="1" type="ORF">CW354_04240</name>
</gene>